<dbReference type="AlphaFoldDB" id="A0A9W9TLC8"/>
<reference evidence="1" key="2">
    <citation type="journal article" date="2023" name="IMA Fungus">
        <title>Comparative genomic study of the Penicillium genus elucidates a diverse pangenome and 15 lateral gene transfer events.</title>
        <authorList>
            <person name="Petersen C."/>
            <person name="Sorensen T."/>
            <person name="Nielsen M.R."/>
            <person name="Sondergaard T.E."/>
            <person name="Sorensen J.L."/>
            <person name="Fitzpatrick D.A."/>
            <person name="Frisvad J.C."/>
            <person name="Nielsen K.L."/>
        </authorList>
    </citation>
    <scope>NUCLEOTIDE SEQUENCE</scope>
    <source>
        <strain evidence="1">IBT 23319</strain>
    </source>
</reference>
<name>A0A9W9TLC8_PENCI</name>
<evidence type="ECO:0000313" key="1">
    <source>
        <dbReference type="EMBL" id="KAJ5227076.1"/>
    </source>
</evidence>
<comment type="caution">
    <text evidence="1">The sequence shown here is derived from an EMBL/GenBank/DDBJ whole genome shotgun (WGS) entry which is preliminary data.</text>
</comment>
<dbReference type="Proteomes" id="UP001147733">
    <property type="component" value="Unassembled WGS sequence"/>
</dbReference>
<dbReference type="OrthoDB" id="4505337at2759"/>
<organism evidence="1 2">
    <name type="scientific">Penicillium citrinum</name>
    <dbReference type="NCBI Taxonomy" id="5077"/>
    <lineage>
        <taxon>Eukaryota</taxon>
        <taxon>Fungi</taxon>
        <taxon>Dikarya</taxon>
        <taxon>Ascomycota</taxon>
        <taxon>Pezizomycotina</taxon>
        <taxon>Eurotiomycetes</taxon>
        <taxon>Eurotiomycetidae</taxon>
        <taxon>Eurotiales</taxon>
        <taxon>Aspergillaceae</taxon>
        <taxon>Penicillium</taxon>
    </lineage>
</organism>
<accession>A0A9W9TLC8</accession>
<gene>
    <name evidence="1" type="ORF">N7469_007082</name>
</gene>
<dbReference type="GeneID" id="81385167"/>
<reference evidence="1" key="1">
    <citation type="submission" date="2022-11" db="EMBL/GenBank/DDBJ databases">
        <authorList>
            <person name="Petersen C."/>
        </authorList>
    </citation>
    <scope>NUCLEOTIDE SEQUENCE</scope>
    <source>
        <strain evidence="1">IBT 23319</strain>
    </source>
</reference>
<proteinExistence type="predicted"/>
<dbReference type="EMBL" id="JAPQKT010000006">
    <property type="protein sequence ID" value="KAJ5227076.1"/>
    <property type="molecule type" value="Genomic_DNA"/>
</dbReference>
<sequence length="184" mass="21811">MASRQQLFARLTDLSLSLEMWEQTGVLYMPAFFDYLREAGIFQRVELILSKIRPEERVSITQKCYDLLCETIKQDPAYYALVVACREDQNWRLLHRPEITAPHGSIMKLDDVTFSVANHQLQQMVEENEKEYGDISFRREHFETKGFAMFWRELEDVDQKLSPFRTKSKSVVMVVEREHGKLLW</sequence>
<dbReference type="RefSeq" id="XP_056499441.1">
    <property type="nucleotide sequence ID" value="XM_056646000.1"/>
</dbReference>
<keyword evidence="2" id="KW-1185">Reference proteome</keyword>
<protein>
    <submittedName>
        <fullName evidence="1">Uncharacterized protein</fullName>
    </submittedName>
</protein>
<evidence type="ECO:0000313" key="2">
    <source>
        <dbReference type="Proteomes" id="UP001147733"/>
    </source>
</evidence>